<reference evidence="2" key="1">
    <citation type="submission" date="2020-07" db="EMBL/GenBank/DDBJ databases">
        <title>Huge and variable diversity of episymbiotic CPR bacteria and DPANN archaea in groundwater ecosystems.</title>
        <authorList>
            <person name="He C.Y."/>
            <person name="Keren R."/>
            <person name="Whittaker M."/>
            <person name="Farag I.F."/>
            <person name="Doudna J."/>
            <person name="Cate J.H.D."/>
            <person name="Banfield J.F."/>
        </authorList>
    </citation>
    <scope>NUCLEOTIDE SEQUENCE</scope>
    <source>
        <strain evidence="2">NC_groundwater_17_Pr7_B-0.1um_64_12</strain>
    </source>
</reference>
<sequence length="75" mass="8219">MRAKWLFSIAAASMLASVALADHWTFELLRGGTPRVMVLVGMDVVGIAWDHTSIPPLKDRRGNIVARPYGISVDL</sequence>
<feature type="signal peptide" evidence="1">
    <location>
        <begin position="1"/>
        <end position="21"/>
    </location>
</feature>
<keyword evidence="1" id="KW-0732">Signal</keyword>
<proteinExistence type="predicted"/>
<accession>A0A931LVI3</accession>
<comment type="caution">
    <text evidence="2">The sequence shown here is derived from an EMBL/GenBank/DDBJ whole genome shotgun (WGS) entry which is preliminary data.</text>
</comment>
<evidence type="ECO:0000313" key="2">
    <source>
        <dbReference type="EMBL" id="MBI1756984.1"/>
    </source>
</evidence>
<name>A0A931LVI3_FIMGI</name>
<feature type="chain" id="PRO_5038048414" evidence="1">
    <location>
        <begin position="22"/>
        <end position="75"/>
    </location>
</feature>
<dbReference type="AlphaFoldDB" id="A0A931LVI3"/>
<organism evidence="2 3">
    <name type="scientific">Fimbriimonas ginsengisoli</name>
    <dbReference type="NCBI Taxonomy" id="1005039"/>
    <lineage>
        <taxon>Bacteria</taxon>
        <taxon>Bacillati</taxon>
        <taxon>Armatimonadota</taxon>
        <taxon>Fimbriimonadia</taxon>
        <taxon>Fimbriimonadales</taxon>
        <taxon>Fimbriimonadaceae</taxon>
        <taxon>Fimbriimonas</taxon>
    </lineage>
</organism>
<dbReference type="EMBL" id="JACOSL010000047">
    <property type="protein sequence ID" value="MBI1756984.1"/>
    <property type="molecule type" value="Genomic_DNA"/>
</dbReference>
<protein>
    <submittedName>
        <fullName evidence="2">Uncharacterized protein</fullName>
    </submittedName>
</protein>
<evidence type="ECO:0000313" key="3">
    <source>
        <dbReference type="Proteomes" id="UP000727962"/>
    </source>
</evidence>
<gene>
    <name evidence="2" type="ORF">HYR64_07755</name>
</gene>
<dbReference type="Proteomes" id="UP000727962">
    <property type="component" value="Unassembled WGS sequence"/>
</dbReference>
<evidence type="ECO:0000256" key="1">
    <source>
        <dbReference type="SAM" id="SignalP"/>
    </source>
</evidence>